<feature type="compositionally biased region" description="Low complexity" evidence="1">
    <location>
        <begin position="1"/>
        <end position="20"/>
    </location>
</feature>
<sequence length="151" mass="15503">MRPAGRSSPPGGRRSGSKPPHLTVTGAEGVGSDQRVPGGSAQPPRAPPGIGRQRPPRGPWAALSSPHLLRCGRSSAPEASRPSRSASRFRGATGPGCSCAGLPLENRGEPLCGVAHQGSGYFNNRWAESGAPESGGRSGCHLGHALQLKYK</sequence>
<proteinExistence type="predicted"/>
<gene>
    <name evidence="2" type="ORF">NDU88_003408</name>
</gene>
<evidence type="ECO:0000256" key="1">
    <source>
        <dbReference type="SAM" id="MobiDB-lite"/>
    </source>
</evidence>
<dbReference type="EMBL" id="JANPWB010000010">
    <property type="protein sequence ID" value="KAJ1136995.1"/>
    <property type="molecule type" value="Genomic_DNA"/>
</dbReference>
<evidence type="ECO:0000313" key="2">
    <source>
        <dbReference type="EMBL" id="KAJ1136995.1"/>
    </source>
</evidence>
<dbReference type="AlphaFoldDB" id="A0AAV7Q9Z5"/>
<evidence type="ECO:0000313" key="3">
    <source>
        <dbReference type="Proteomes" id="UP001066276"/>
    </source>
</evidence>
<organism evidence="2 3">
    <name type="scientific">Pleurodeles waltl</name>
    <name type="common">Iberian ribbed newt</name>
    <dbReference type="NCBI Taxonomy" id="8319"/>
    <lineage>
        <taxon>Eukaryota</taxon>
        <taxon>Metazoa</taxon>
        <taxon>Chordata</taxon>
        <taxon>Craniata</taxon>
        <taxon>Vertebrata</taxon>
        <taxon>Euteleostomi</taxon>
        <taxon>Amphibia</taxon>
        <taxon>Batrachia</taxon>
        <taxon>Caudata</taxon>
        <taxon>Salamandroidea</taxon>
        <taxon>Salamandridae</taxon>
        <taxon>Pleurodelinae</taxon>
        <taxon>Pleurodeles</taxon>
    </lineage>
</organism>
<dbReference type="Proteomes" id="UP001066276">
    <property type="component" value="Chromosome 6"/>
</dbReference>
<feature type="compositionally biased region" description="Low complexity" evidence="1">
    <location>
        <begin position="73"/>
        <end position="88"/>
    </location>
</feature>
<accession>A0AAV7Q9Z5</accession>
<feature type="region of interest" description="Disordered" evidence="1">
    <location>
        <begin position="1"/>
        <end position="100"/>
    </location>
</feature>
<protein>
    <submittedName>
        <fullName evidence="2">Uncharacterized protein</fullName>
    </submittedName>
</protein>
<keyword evidence="3" id="KW-1185">Reference proteome</keyword>
<comment type="caution">
    <text evidence="2">The sequence shown here is derived from an EMBL/GenBank/DDBJ whole genome shotgun (WGS) entry which is preliminary data.</text>
</comment>
<name>A0AAV7Q9Z5_PLEWA</name>
<reference evidence="2" key="1">
    <citation type="journal article" date="2022" name="bioRxiv">
        <title>Sequencing and chromosome-scale assembly of the giantPleurodeles waltlgenome.</title>
        <authorList>
            <person name="Brown T."/>
            <person name="Elewa A."/>
            <person name="Iarovenko S."/>
            <person name="Subramanian E."/>
            <person name="Araus A.J."/>
            <person name="Petzold A."/>
            <person name="Susuki M."/>
            <person name="Suzuki K.-i.T."/>
            <person name="Hayashi T."/>
            <person name="Toyoda A."/>
            <person name="Oliveira C."/>
            <person name="Osipova E."/>
            <person name="Leigh N.D."/>
            <person name="Simon A."/>
            <person name="Yun M.H."/>
        </authorList>
    </citation>
    <scope>NUCLEOTIDE SEQUENCE</scope>
    <source>
        <strain evidence="2">20211129_DDA</strain>
        <tissue evidence="2">Liver</tissue>
    </source>
</reference>